<dbReference type="Proteomes" id="UP000277952">
    <property type="component" value="Unassembled WGS sequence"/>
</dbReference>
<evidence type="ECO:0000313" key="3">
    <source>
        <dbReference type="Proteomes" id="UP000277952"/>
    </source>
</evidence>
<accession>A0A3M2WN98</accession>
<dbReference type="InterPro" id="IPR024463">
    <property type="entry name" value="Transposase_TnpC_homeodom"/>
</dbReference>
<evidence type="ECO:0000259" key="1">
    <source>
        <dbReference type="Pfam" id="PF13007"/>
    </source>
</evidence>
<feature type="domain" description="Transposase TnpC homeodomain" evidence="1">
    <location>
        <begin position="41"/>
        <end position="111"/>
    </location>
</feature>
<gene>
    <name evidence="2" type="ORF">ALQ94_04759</name>
</gene>
<protein>
    <submittedName>
        <fullName evidence="2">ISPsy5, transposase</fullName>
    </submittedName>
</protein>
<dbReference type="EMBL" id="RBNS01000180">
    <property type="protein sequence ID" value="RML53023.1"/>
    <property type="molecule type" value="Genomic_DNA"/>
</dbReference>
<evidence type="ECO:0000313" key="2">
    <source>
        <dbReference type="EMBL" id="RML53023.1"/>
    </source>
</evidence>
<proteinExistence type="predicted"/>
<comment type="caution">
    <text evidence="2">The sequence shown here is derived from an EMBL/GenBank/DDBJ whole genome shotgun (WGS) entry which is preliminary data.</text>
</comment>
<feature type="non-terminal residue" evidence="2">
    <location>
        <position position="1"/>
    </location>
</feature>
<dbReference type="Pfam" id="PF13007">
    <property type="entry name" value="LZ_Tnp_IS66"/>
    <property type="match status" value="1"/>
</dbReference>
<sequence length="121" mass="13687">GIIQGMISMPEDLPDDPILLKQLLAQLMIERTADKGHIVDLKEQIKLLRDRIFGRKSEQTVEPNTPQLALFNEPESEPMLPVGDADEEVVAPVKRRGKRKPLSADLPRIEVIHELPEHELT</sequence>
<name>A0A3M2WN98_PSEA0</name>
<feature type="non-terminal residue" evidence="2">
    <location>
        <position position="121"/>
    </location>
</feature>
<dbReference type="AlphaFoldDB" id="A0A3M2WN98"/>
<reference evidence="2 3" key="1">
    <citation type="submission" date="2018-08" db="EMBL/GenBank/DDBJ databases">
        <title>Recombination of ecologically and evolutionarily significant loci maintains genetic cohesion in the Pseudomonas syringae species complex.</title>
        <authorList>
            <person name="Dillon M."/>
            <person name="Thakur S."/>
            <person name="Almeida R.N.D."/>
            <person name="Weir B.S."/>
            <person name="Guttman D.S."/>
        </authorList>
    </citation>
    <scope>NUCLEOTIDE SEQUENCE [LARGE SCALE GENOMIC DNA]</scope>
    <source>
        <strain evidence="2 3">19322</strain>
    </source>
</reference>
<organism evidence="2 3">
    <name type="scientific">Pseudomonas amygdali pv. morsprunorum</name>
    <dbReference type="NCBI Taxonomy" id="129138"/>
    <lineage>
        <taxon>Bacteria</taxon>
        <taxon>Pseudomonadati</taxon>
        <taxon>Pseudomonadota</taxon>
        <taxon>Gammaproteobacteria</taxon>
        <taxon>Pseudomonadales</taxon>
        <taxon>Pseudomonadaceae</taxon>
        <taxon>Pseudomonas</taxon>
        <taxon>Pseudomonas amygdali</taxon>
    </lineage>
</organism>